<evidence type="ECO:0000256" key="1">
    <source>
        <dbReference type="SAM" id="Phobius"/>
    </source>
</evidence>
<keyword evidence="1" id="KW-0472">Membrane</keyword>
<reference evidence="2 3" key="1">
    <citation type="submission" date="2018-07" db="EMBL/GenBank/DDBJ databases">
        <title>Arthrobacter sp. nov., isolated from raw cow's milk with high bacterial count.</title>
        <authorList>
            <person name="Hahne J."/>
            <person name="Isele D."/>
            <person name="Lipski A."/>
        </authorList>
    </citation>
    <scope>NUCLEOTIDE SEQUENCE [LARGE SCALE GENOMIC DNA]</scope>
    <source>
        <strain evidence="2 3">JZ R-35</strain>
    </source>
</reference>
<proteinExistence type="predicted"/>
<protein>
    <submittedName>
        <fullName evidence="2">Uncharacterized protein</fullName>
    </submittedName>
</protein>
<name>A0A399JB38_9MICC</name>
<organism evidence="2 3">
    <name type="scientific">Galactobacter valiniphilus</name>
    <dbReference type="NCBI Taxonomy" id="2676122"/>
    <lineage>
        <taxon>Bacteria</taxon>
        <taxon>Bacillati</taxon>
        <taxon>Actinomycetota</taxon>
        <taxon>Actinomycetes</taxon>
        <taxon>Micrococcales</taxon>
        <taxon>Micrococcaceae</taxon>
        <taxon>Galactobacter</taxon>
    </lineage>
</organism>
<feature type="transmembrane region" description="Helical" evidence="1">
    <location>
        <begin position="21"/>
        <end position="41"/>
    </location>
</feature>
<dbReference type="RefSeq" id="WP_119424109.1">
    <property type="nucleotide sequence ID" value="NZ_QQXK01000008.1"/>
</dbReference>
<evidence type="ECO:0000313" key="2">
    <source>
        <dbReference type="EMBL" id="RII42758.1"/>
    </source>
</evidence>
<gene>
    <name evidence="2" type="ORF">DWB68_05320</name>
</gene>
<keyword evidence="3" id="KW-1185">Reference proteome</keyword>
<keyword evidence="1" id="KW-0812">Transmembrane</keyword>
<accession>A0A399JB38</accession>
<dbReference type="EMBL" id="QQXK01000008">
    <property type="protein sequence ID" value="RII42758.1"/>
    <property type="molecule type" value="Genomic_DNA"/>
</dbReference>
<dbReference type="AlphaFoldDB" id="A0A399JB38"/>
<evidence type="ECO:0000313" key="3">
    <source>
        <dbReference type="Proteomes" id="UP000265419"/>
    </source>
</evidence>
<sequence>MLARFDPAVPARYAAYAKQRAVVFWIVSVVPAALIALGASLFTPRLWGVATIPVILFFLVCVMVGFIYLKLAKKNEAMAEWNGILAILEPEGLAFGPVPSLPWDEVLWIGMADVRAQHAAARATRGLNGARHRTWAKSGHGSLVLSVVYKDADRLLPQLPDTARKMAVKGGKHRTLGTVPFMVVLHPDVLLDSAATETLVAQLRAQASAHGIPFVVSDTEAANTRAATSQALVA</sequence>
<dbReference type="Proteomes" id="UP000265419">
    <property type="component" value="Unassembled WGS sequence"/>
</dbReference>
<comment type="caution">
    <text evidence="2">The sequence shown here is derived from an EMBL/GenBank/DDBJ whole genome shotgun (WGS) entry which is preliminary data.</text>
</comment>
<keyword evidence="1" id="KW-1133">Transmembrane helix</keyword>
<feature type="transmembrane region" description="Helical" evidence="1">
    <location>
        <begin position="47"/>
        <end position="69"/>
    </location>
</feature>